<protein>
    <submittedName>
        <fullName evidence="2">DUF1990 domain-containing protein</fullName>
    </submittedName>
</protein>
<dbReference type="OrthoDB" id="120660at2"/>
<dbReference type="PANTHER" id="PTHR34202:SF1">
    <property type="entry name" value="UPF0548 PROTEIN"/>
    <property type="match status" value="1"/>
</dbReference>
<sequence>MNKRMPQVMTTDGALEKTRPEFRLHRPRAAEVTAFRMKNERAALSYDELGQSASGYPAGYHVDHNSVRLGRGEETWTRACEALKTWQMFPKGWAAIEPADETVRAGQTLTMLARGYGVWWMSGCRIVYMVEEAGPVRRFGFAYGTLTTHVEQGEERFMAEMLEDGTVWYDLRAFSRPRFWPVKLMKPLARRLQKRFVRESLAAMVAATTL</sequence>
<dbReference type="Pfam" id="PF09348">
    <property type="entry name" value="DUF1990"/>
    <property type="match status" value="1"/>
</dbReference>
<evidence type="ECO:0000313" key="3">
    <source>
        <dbReference type="Proteomes" id="UP000217265"/>
    </source>
</evidence>
<organism evidence="2 3">
    <name type="scientific">Nibricoccus aquaticus</name>
    <dbReference type="NCBI Taxonomy" id="2576891"/>
    <lineage>
        <taxon>Bacteria</taxon>
        <taxon>Pseudomonadati</taxon>
        <taxon>Verrucomicrobiota</taxon>
        <taxon>Opitutia</taxon>
        <taxon>Opitutales</taxon>
        <taxon>Opitutaceae</taxon>
        <taxon>Nibricoccus</taxon>
    </lineage>
</organism>
<name>A0A290QGS2_9BACT</name>
<gene>
    <name evidence="2" type="ORF">CMV30_03430</name>
</gene>
<dbReference type="EMBL" id="CP023344">
    <property type="protein sequence ID" value="ATC63082.1"/>
    <property type="molecule type" value="Genomic_DNA"/>
</dbReference>
<dbReference type="InterPro" id="IPR018960">
    <property type="entry name" value="DUF1990"/>
</dbReference>
<evidence type="ECO:0000313" key="2">
    <source>
        <dbReference type="EMBL" id="ATC63082.1"/>
    </source>
</evidence>
<feature type="domain" description="DUF1990" evidence="1">
    <location>
        <begin position="45"/>
        <end position="202"/>
    </location>
</feature>
<dbReference type="InterPro" id="IPR014457">
    <property type="entry name" value="UCP010260"/>
</dbReference>
<dbReference type="Proteomes" id="UP000217265">
    <property type="component" value="Chromosome"/>
</dbReference>
<proteinExistence type="predicted"/>
<dbReference type="AlphaFoldDB" id="A0A290QGS2"/>
<dbReference type="RefSeq" id="WP_096054714.1">
    <property type="nucleotide sequence ID" value="NZ_CP023344.1"/>
</dbReference>
<dbReference type="KEGG" id="vbh:CMV30_03430"/>
<reference evidence="2 3" key="1">
    <citation type="submission" date="2017-09" db="EMBL/GenBank/DDBJ databases">
        <title>Complete genome sequence of Verrucomicrobial strain HZ-65, isolated from freshwater.</title>
        <authorList>
            <person name="Choi A."/>
        </authorList>
    </citation>
    <scope>NUCLEOTIDE SEQUENCE [LARGE SCALE GENOMIC DNA]</scope>
    <source>
        <strain evidence="2 3">HZ-65</strain>
    </source>
</reference>
<dbReference type="PIRSF" id="PIRSF010260">
    <property type="entry name" value="UCP010260"/>
    <property type="match status" value="1"/>
</dbReference>
<evidence type="ECO:0000259" key="1">
    <source>
        <dbReference type="Pfam" id="PF09348"/>
    </source>
</evidence>
<dbReference type="PANTHER" id="PTHR34202">
    <property type="entry name" value="UPF0548 PROTEIN"/>
    <property type="match status" value="1"/>
</dbReference>
<accession>A0A290QGS2</accession>
<keyword evidence="3" id="KW-1185">Reference proteome</keyword>